<keyword evidence="2" id="KW-0964">Secreted</keyword>
<keyword evidence="6" id="KW-0176">Collagen</keyword>
<dbReference type="InterPro" id="IPR051417">
    <property type="entry name" value="SDr/BOS_complex"/>
</dbReference>
<keyword evidence="7" id="KW-1185">Reference proteome</keyword>
<feature type="domain" description="SD-repeat containing protein B" evidence="5">
    <location>
        <begin position="344"/>
        <end position="417"/>
    </location>
</feature>
<comment type="subcellular location">
    <subcellularLocation>
        <location evidence="1">Secreted</location>
    </subcellularLocation>
</comment>
<organism evidence="6 7">
    <name type="scientific">Singulisphaera acidiphila (strain ATCC BAA-1392 / DSM 18658 / VKM B-2454 / MOB10)</name>
    <dbReference type="NCBI Taxonomy" id="886293"/>
    <lineage>
        <taxon>Bacteria</taxon>
        <taxon>Pseudomonadati</taxon>
        <taxon>Planctomycetota</taxon>
        <taxon>Planctomycetia</taxon>
        <taxon>Isosphaerales</taxon>
        <taxon>Isosphaeraceae</taxon>
        <taxon>Singulisphaera</taxon>
    </lineage>
</organism>
<dbReference type="EMBL" id="CP003364">
    <property type="protein sequence ID" value="AGA27840.1"/>
    <property type="molecule type" value="Genomic_DNA"/>
</dbReference>
<dbReference type="HOGENOM" id="CLU_550820_0_0_0"/>
<reference evidence="6 7" key="1">
    <citation type="submission" date="2012-02" db="EMBL/GenBank/DDBJ databases">
        <title>Complete sequence of chromosome of Singulisphaera acidiphila DSM 18658.</title>
        <authorList>
            <consortium name="US DOE Joint Genome Institute (JGI-PGF)"/>
            <person name="Lucas S."/>
            <person name="Copeland A."/>
            <person name="Lapidus A."/>
            <person name="Glavina del Rio T."/>
            <person name="Dalin E."/>
            <person name="Tice H."/>
            <person name="Bruce D."/>
            <person name="Goodwin L."/>
            <person name="Pitluck S."/>
            <person name="Peters L."/>
            <person name="Ovchinnikova G."/>
            <person name="Chertkov O."/>
            <person name="Kyrpides N."/>
            <person name="Mavromatis K."/>
            <person name="Ivanova N."/>
            <person name="Brettin T."/>
            <person name="Detter J.C."/>
            <person name="Han C."/>
            <person name="Larimer F."/>
            <person name="Land M."/>
            <person name="Hauser L."/>
            <person name="Markowitz V."/>
            <person name="Cheng J.-F."/>
            <person name="Hugenholtz P."/>
            <person name="Woyke T."/>
            <person name="Wu D."/>
            <person name="Tindall B."/>
            <person name="Pomrenke H."/>
            <person name="Brambilla E."/>
            <person name="Klenk H.-P."/>
            <person name="Eisen J.A."/>
        </authorList>
    </citation>
    <scope>NUCLEOTIDE SEQUENCE [LARGE SCALE GENOMIC DNA]</scope>
    <source>
        <strain evidence="7">ATCC BAA-1392 / DSM 18658 / VKM B-2454 / MOB10</strain>
    </source>
</reference>
<dbReference type="eggNOG" id="COG4932">
    <property type="taxonomic scope" value="Bacteria"/>
</dbReference>
<proteinExistence type="predicted"/>
<dbReference type="PANTHER" id="PTHR23303:SF15">
    <property type="entry name" value="COLOSSIN-A"/>
    <property type="match status" value="1"/>
</dbReference>
<dbReference type="Proteomes" id="UP000010798">
    <property type="component" value="Chromosome"/>
</dbReference>
<evidence type="ECO:0000313" key="7">
    <source>
        <dbReference type="Proteomes" id="UP000010798"/>
    </source>
</evidence>
<keyword evidence="3" id="KW-0732">Signal</keyword>
<evidence type="ECO:0000256" key="4">
    <source>
        <dbReference type="SAM" id="MobiDB-lite"/>
    </source>
</evidence>
<gene>
    <name evidence="6" type="ordered locus">Sinac_3590</name>
</gene>
<dbReference type="PANTHER" id="PTHR23303">
    <property type="entry name" value="CARBOXYPEPTIDASE REGULATORY REGION-CONTAINING"/>
    <property type="match status" value="1"/>
</dbReference>
<sequence>MIPRAKDGRRRRLNRTSHGLGLSLGTLEPRMMLTASTISGYVYHDANGDGLYGPGDNPIAGSPIQLVNSAKMVVGSTTTDASGKYQFSSDGTVQTTPGSQTQALSFAATPTNYTKSATIPQFDPSLGTLTSVDVTFAGTLASQIRVESRDANPMTVTGHTEGTLVVQAPGIADLMLRPTSTVTFPASAYDGVPDFGGTSGKDFGNVSADDTKSVTLTTPGDLAAYTGTGTVPFSVGAASSSAAAGPGNLLTEISSTAAATVNVVYHYLPQSDLKPGRYTIVQTTQPDGYLQGSNSRGGVVLPKSTPVNTIPVTLADSDLTDNNFGELLPVVASAAQHSGRLSGSVYLDANNDGVREPGEFGIATVNVTLRGRDDSNRPVMLSSTTDANGVYQFNDLRPGMYTITEAQPRIFRSGRDTVGSLGGQVSRNRFSRVVLRDGAQGANYNFGERTRPDCTLADILSRVDRGLPLRSNLGPNLQRYLPGLVIYNTQHPRRS</sequence>
<dbReference type="AlphaFoldDB" id="L0DG65"/>
<feature type="region of interest" description="Disordered" evidence="4">
    <location>
        <begin position="1"/>
        <end position="20"/>
    </location>
</feature>
<dbReference type="InterPro" id="IPR033764">
    <property type="entry name" value="Sdr_B"/>
</dbReference>
<dbReference type="GO" id="GO:0005576">
    <property type="term" value="C:extracellular region"/>
    <property type="evidence" value="ECO:0007669"/>
    <property type="project" value="UniProtKB-SubCell"/>
</dbReference>
<evidence type="ECO:0000256" key="2">
    <source>
        <dbReference type="ARBA" id="ARBA00022525"/>
    </source>
</evidence>
<protein>
    <submittedName>
        <fullName evidence="6">Putative collagen-binding protein</fullName>
    </submittedName>
</protein>
<evidence type="ECO:0000256" key="1">
    <source>
        <dbReference type="ARBA" id="ARBA00004613"/>
    </source>
</evidence>
<dbReference type="Gene3D" id="2.60.40.10">
    <property type="entry name" value="Immunoglobulins"/>
    <property type="match status" value="2"/>
</dbReference>
<name>L0DG65_SINAD</name>
<dbReference type="STRING" id="886293.Sinac_3590"/>
<evidence type="ECO:0000256" key="3">
    <source>
        <dbReference type="ARBA" id="ARBA00022729"/>
    </source>
</evidence>
<evidence type="ECO:0000259" key="5">
    <source>
        <dbReference type="Pfam" id="PF17210"/>
    </source>
</evidence>
<evidence type="ECO:0000313" key="6">
    <source>
        <dbReference type="EMBL" id="AGA27840.1"/>
    </source>
</evidence>
<feature type="domain" description="SD-repeat containing protein B" evidence="5">
    <location>
        <begin position="38"/>
        <end position="89"/>
    </location>
</feature>
<dbReference type="KEGG" id="saci:Sinac_3590"/>
<dbReference type="InterPro" id="IPR013783">
    <property type="entry name" value="Ig-like_fold"/>
</dbReference>
<dbReference type="NCBIfam" id="NF033208">
    <property type="entry name" value="choice_anch_E"/>
    <property type="match status" value="1"/>
</dbReference>
<accession>L0DG65</accession>
<dbReference type="SUPFAM" id="SSF117074">
    <property type="entry name" value="Hypothetical protein PA1324"/>
    <property type="match status" value="2"/>
</dbReference>
<dbReference type="Pfam" id="PF17210">
    <property type="entry name" value="SdrD_B"/>
    <property type="match status" value="2"/>
</dbReference>